<accession>A0ABS4QIN0</accession>
<comment type="caution">
    <text evidence="1">The sequence shown here is derived from an EMBL/GenBank/DDBJ whole genome shotgun (WGS) entry which is preliminary data.</text>
</comment>
<gene>
    <name evidence="1" type="ORF">BJ987_004465</name>
</gene>
<keyword evidence="1" id="KW-0012">Acyltransferase</keyword>
<dbReference type="EC" id="2.3.1.180" evidence="1"/>
<evidence type="ECO:0000313" key="2">
    <source>
        <dbReference type="Proteomes" id="UP001519325"/>
    </source>
</evidence>
<dbReference type="SUPFAM" id="SSF53901">
    <property type="entry name" value="Thiolase-like"/>
    <property type="match status" value="1"/>
</dbReference>
<dbReference type="EMBL" id="JAGGMR010000001">
    <property type="protein sequence ID" value="MBP2191564.1"/>
    <property type="molecule type" value="Genomic_DNA"/>
</dbReference>
<dbReference type="InterPro" id="IPR016039">
    <property type="entry name" value="Thiolase-like"/>
</dbReference>
<evidence type="ECO:0000313" key="1">
    <source>
        <dbReference type="EMBL" id="MBP2191564.1"/>
    </source>
</evidence>
<keyword evidence="1" id="KW-0808">Transferase</keyword>
<reference evidence="1 2" key="1">
    <citation type="submission" date="2021-03" db="EMBL/GenBank/DDBJ databases">
        <title>Sequencing the genomes of 1000 actinobacteria strains.</title>
        <authorList>
            <person name="Klenk H.-P."/>
        </authorList>
    </citation>
    <scope>NUCLEOTIDE SEQUENCE [LARGE SCALE GENOMIC DNA]</scope>
    <source>
        <strain evidence="1 2">DSM 45516</strain>
    </source>
</reference>
<organism evidence="1 2">
    <name type="scientific">Nocardia goodfellowii</name>
    <dbReference type="NCBI Taxonomy" id="882446"/>
    <lineage>
        <taxon>Bacteria</taxon>
        <taxon>Bacillati</taxon>
        <taxon>Actinomycetota</taxon>
        <taxon>Actinomycetes</taxon>
        <taxon>Mycobacteriales</taxon>
        <taxon>Nocardiaceae</taxon>
        <taxon>Nocardia</taxon>
    </lineage>
</organism>
<dbReference type="Gene3D" id="3.40.47.10">
    <property type="match status" value="2"/>
</dbReference>
<proteinExistence type="predicted"/>
<sequence length="329" mass="34038">MKVEGVYIAAAASVLPTRISRAADAVGAGILDPRDLALCPAESVRIAETPCWEMGLAACTEVLEAGEHHAADVSLVVYTAAVFAEEHPWSPAHRIARMLGADRATALEIAQMSNGGAAAVAHAAAQLMLEPGMTHAIAISSADFTALPFPRWSMAPGVIYGDGAAAALLSVEPGPLALRAVATTGDPTLEASFPAGHPFKAPDPHRRTDMGVLSNASAIRTAVRTAVDRCLDEAALDPGDPRIVAVYPTRLGRLVYRHCVQPALPEPLRHREVLLGENTGHLGAGDMLANLAHIFSADALPSGAVALLVTTGAGFTASCLAVENIAPAR</sequence>
<dbReference type="PANTHER" id="PTHR34069:SF2">
    <property type="entry name" value="BETA-KETOACYL-[ACYL-CARRIER-PROTEIN] SYNTHASE III"/>
    <property type="match status" value="1"/>
</dbReference>
<keyword evidence="2" id="KW-1185">Reference proteome</keyword>
<protein>
    <submittedName>
        <fullName evidence="1">3-oxoacyl-[acyl-carrier-protein] synthase-3</fullName>
        <ecNumber evidence="1">2.3.1.180</ecNumber>
    </submittedName>
</protein>
<dbReference type="Proteomes" id="UP001519325">
    <property type="component" value="Unassembled WGS sequence"/>
</dbReference>
<dbReference type="PANTHER" id="PTHR34069">
    <property type="entry name" value="3-OXOACYL-[ACYL-CARRIER-PROTEIN] SYNTHASE 3"/>
    <property type="match status" value="1"/>
</dbReference>
<name>A0ABS4QIN0_9NOCA</name>
<dbReference type="RefSeq" id="WP_209893352.1">
    <property type="nucleotide sequence ID" value="NZ_JAGGMR010000001.1"/>
</dbReference>
<dbReference type="GO" id="GO:0033818">
    <property type="term" value="F:beta-ketoacyl-acyl-carrier-protein synthase III activity"/>
    <property type="evidence" value="ECO:0007669"/>
    <property type="project" value="UniProtKB-EC"/>
</dbReference>